<comment type="caution">
    <text evidence="2">The sequence shown here is derived from an EMBL/GenBank/DDBJ whole genome shotgun (WGS) entry which is preliminary data.</text>
</comment>
<feature type="region of interest" description="Disordered" evidence="1">
    <location>
        <begin position="38"/>
        <end position="59"/>
    </location>
</feature>
<evidence type="ECO:0008006" key="4">
    <source>
        <dbReference type="Google" id="ProtNLM"/>
    </source>
</evidence>
<accession>A0ABD2AQB5</accession>
<dbReference type="Proteomes" id="UP001607302">
    <property type="component" value="Unassembled WGS sequence"/>
</dbReference>
<dbReference type="EMBL" id="JAUDFV010000141">
    <property type="protein sequence ID" value="KAL2722809.1"/>
    <property type="molecule type" value="Genomic_DNA"/>
</dbReference>
<reference evidence="2 3" key="1">
    <citation type="journal article" date="2024" name="Ann. Entomol. Soc. Am.">
        <title>Genomic analyses of the southern and eastern yellowjacket wasps (Hymenoptera: Vespidae) reveal evolutionary signatures of social life.</title>
        <authorList>
            <person name="Catto M.A."/>
            <person name="Caine P.B."/>
            <person name="Orr S.E."/>
            <person name="Hunt B.G."/>
            <person name="Goodisman M.A.D."/>
        </authorList>
    </citation>
    <scope>NUCLEOTIDE SEQUENCE [LARGE SCALE GENOMIC DNA]</scope>
    <source>
        <strain evidence="2">233</strain>
        <tissue evidence="2">Head and thorax</tissue>
    </source>
</reference>
<dbReference type="AlphaFoldDB" id="A0ABD2AQB5"/>
<sequence>MTTTMAIVMATTTTTTTTTATTTILLAISFDGVRTPPTILSSSGRTPFRRQPLAEKGGTTPAQFQNVYQRTAAAPLEGRIDEMTN</sequence>
<organism evidence="2 3">
    <name type="scientific">Vespula squamosa</name>
    <name type="common">Southern yellow jacket</name>
    <name type="synonym">Wasp</name>
    <dbReference type="NCBI Taxonomy" id="30214"/>
    <lineage>
        <taxon>Eukaryota</taxon>
        <taxon>Metazoa</taxon>
        <taxon>Ecdysozoa</taxon>
        <taxon>Arthropoda</taxon>
        <taxon>Hexapoda</taxon>
        <taxon>Insecta</taxon>
        <taxon>Pterygota</taxon>
        <taxon>Neoptera</taxon>
        <taxon>Endopterygota</taxon>
        <taxon>Hymenoptera</taxon>
        <taxon>Apocrita</taxon>
        <taxon>Aculeata</taxon>
        <taxon>Vespoidea</taxon>
        <taxon>Vespidae</taxon>
        <taxon>Vespinae</taxon>
        <taxon>Vespula</taxon>
    </lineage>
</organism>
<name>A0ABD2AQB5_VESSQ</name>
<evidence type="ECO:0000256" key="1">
    <source>
        <dbReference type="SAM" id="MobiDB-lite"/>
    </source>
</evidence>
<evidence type="ECO:0000313" key="3">
    <source>
        <dbReference type="Proteomes" id="UP001607302"/>
    </source>
</evidence>
<evidence type="ECO:0000313" key="2">
    <source>
        <dbReference type="EMBL" id="KAL2722809.1"/>
    </source>
</evidence>
<keyword evidence="3" id="KW-1185">Reference proteome</keyword>
<protein>
    <recommendedName>
        <fullName evidence="4">Secreted protein</fullName>
    </recommendedName>
</protein>
<proteinExistence type="predicted"/>
<gene>
    <name evidence="2" type="ORF">V1478_009672</name>
</gene>